<dbReference type="Pfam" id="PF13370">
    <property type="entry name" value="Fer4_13"/>
    <property type="match status" value="1"/>
</dbReference>
<evidence type="ECO:0000256" key="10">
    <source>
        <dbReference type="HAMAP-Rule" id="MF_00463"/>
    </source>
</evidence>
<dbReference type="InterPro" id="IPR010207">
    <property type="entry name" value="Elect_transpt_cplx_RnfB/RsxB"/>
</dbReference>
<comment type="subcellular location">
    <subcellularLocation>
        <location evidence="10">Cell membrane</location>
    </subcellularLocation>
</comment>
<dbReference type="PANTHER" id="PTHR43560:SF1">
    <property type="entry name" value="ION-TRANSLOCATING OXIDOREDUCTASE COMPLEX SUBUNIT B"/>
    <property type="match status" value="1"/>
</dbReference>
<feature type="binding site" evidence="10">
    <location>
        <position position="57"/>
    </location>
    <ligand>
        <name>[4Fe-4S] cluster</name>
        <dbReference type="ChEBI" id="CHEBI:49883"/>
        <label>1</label>
    </ligand>
</feature>
<dbReference type="InterPro" id="IPR017896">
    <property type="entry name" value="4Fe4S_Fe-S-bd"/>
</dbReference>
<dbReference type="GO" id="GO:0046872">
    <property type="term" value="F:metal ion binding"/>
    <property type="evidence" value="ECO:0007669"/>
    <property type="project" value="UniProtKB-KW"/>
</dbReference>
<reference evidence="14" key="2">
    <citation type="submission" date="2020-04" db="EMBL/GenBank/DDBJ databases">
        <title>Deep metagenomics examines the oral microbiome during advanced dental caries in children, revealing novel taxa and co-occurrences with host molecules.</title>
        <authorList>
            <person name="Baker J.L."/>
            <person name="Morton J.T."/>
            <person name="Dinis M."/>
            <person name="Alvarez R."/>
            <person name="Tran N.C."/>
            <person name="Knight R."/>
            <person name="Edlund A."/>
        </authorList>
    </citation>
    <scope>NUCLEOTIDE SEQUENCE</scope>
    <source>
        <strain evidence="14">JCVI_23_bin.11</strain>
    </source>
</reference>
<evidence type="ECO:0000256" key="8">
    <source>
        <dbReference type="ARBA" id="ARBA00023014"/>
    </source>
</evidence>
<dbReference type="EMBL" id="JABZRE010000003">
    <property type="protein sequence ID" value="MBF1306460.1"/>
    <property type="molecule type" value="Genomic_DNA"/>
</dbReference>
<feature type="binding site" evidence="10">
    <location>
        <position position="173"/>
    </location>
    <ligand>
        <name>[4Fe-4S] cluster</name>
        <dbReference type="ChEBI" id="CHEBI:49883"/>
        <label>3</label>
    </ligand>
</feature>
<feature type="domain" description="4Fe-4S ferredoxin-type" evidence="11">
    <location>
        <begin position="141"/>
        <end position="160"/>
    </location>
</feature>
<evidence type="ECO:0000313" key="13">
    <source>
        <dbReference type="EMBL" id="AIZ37010.1"/>
    </source>
</evidence>
<organism evidence="13 16">
    <name type="scientific">Parvimonas micra</name>
    <dbReference type="NCBI Taxonomy" id="33033"/>
    <lineage>
        <taxon>Bacteria</taxon>
        <taxon>Bacillati</taxon>
        <taxon>Bacillota</taxon>
        <taxon>Tissierellia</taxon>
        <taxon>Tissierellales</taxon>
        <taxon>Peptoniphilaceae</taxon>
        <taxon>Parvimonas</taxon>
    </lineage>
</organism>
<dbReference type="EMBL" id="CP101412">
    <property type="protein sequence ID" value="WBB31131.1"/>
    <property type="molecule type" value="Genomic_DNA"/>
</dbReference>
<keyword evidence="1 10" id="KW-0813">Transport</keyword>
<evidence type="ECO:0000256" key="2">
    <source>
        <dbReference type="ARBA" id="ARBA00022485"/>
    </source>
</evidence>
<dbReference type="EC" id="7.-.-.-" evidence="10"/>
<feature type="binding site" evidence="10">
    <location>
        <position position="170"/>
    </location>
    <ligand>
        <name>[4Fe-4S] cluster</name>
        <dbReference type="ChEBI" id="CHEBI:49883"/>
        <label>3</label>
    </ligand>
</feature>
<evidence type="ECO:0000259" key="11">
    <source>
        <dbReference type="PROSITE" id="PS51379"/>
    </source>
</evidence>
<evidence type="ECO:0000256" key="3">
    <source>
        <dbReference type="ARBA" id="ARBA00022723"/>
    </source>
</evidence>
<evidence type="ECO:0000256" key="5">
    <source>
        <dbReference type="ARBA" id="ARBA00022967"/>
    </source>
</evidence>
<keyword evidence="3 10" id="KW-0479">Metal-binding</keyword>
<feature type="binding site" evidence="10">
    <location>
        <position position="141"/>
    </location>
    <ligand>
        <name>[4Fe-4S] cluster</name>
        <dbReference type="ChEBI" id="CHEBI:49883"/>
        <label>2</label>
    </ligand>
</feature>
<dbReference type="Proteomes" id="UP000758611">
    <property type="component" value="Unassembled WGS sequence"/>
</dbReference>
<gene>
    <name evidence="10" type="primary">rnfB</name>
    <name evidence="14" type="ORF">HXM94_01535</name>
    <name evidence="15" type="ORF">NM222_01240</name>
    <name evidence="13" type="ORF">NW74_06550</name>
</gene>
<dbReference type="PROSITE" id="PS51379">
    <property type="entry name" value="4FE4S_FER_2"/>
    <property type="match status" value="2"/>
</dbReference>
<dbReference type="InterPro" id="IPR050395">
    <property type="entry name" value="4Fe4S_Ferredoxin_RnfB"/>
</dbReference>
<feature type="domain" description="4Fe-4S ferredoxin-type" evidence="11">
    <location>
        <begin position="161"/>
        <end position="190"/>
    </location>
</feature>
<dbReference type="GO" id="GO:0051539">
    <property type="term" value="F:4 iron, 4 sulfur cluster binding"/>
    <property type="evidence" value="ECO:0007669"/>
    <property type="project" value="UniProtKB-UniRule"/>
</dbReference>
<keyword evidence="10" id="KW-1003">Cell membrane</keyword>
<dbReference type="PANTHER" id="PTHR43560">
    <property type="entry name" value="ION-TRANSLOCATING OXIDOREDUCTASE COMPLEX SUBUNIT B"/>
    <property type="match status" value="1"/>
</dbReference>
<dbReference type="GO" id="GO:0022900">
    <property type="term" value="P:electron transport chain"/>
    <property type="evidence" value="ECO:0007669"/>
    <property type="project" value="UniProtKB-UniRule"/>
</dbReference>
<protein>
    <recommendedName>
        <fullName evidence="10">Ion-translocating oxidoreductase complex subunit B</fullName>
        <ecNumber evidence="10">7.-.-.-</ecNumber>
    </recommendedName>
    <alternativeName>
        <fullName evidence="10">Rnf electron transport complex subunit B</fullName>
    </alternativeName>
</protein>
<dbReference type="RefSeq" id="WP_004832820.1">
    <property type="nucleotide sequence ID" value="NZ_CABKNC010000003.1"/>
</dbReference>
<evidence type="ECO:0000256" key="4">
    <source>
        <dbReference type="ARBA" id="ARBA00022737"/>
    </source>
</evidence>
<dbReference type="Pfam" id="PF04060">
    <property type="entry name" value="FeS"/>
    <property type="match status" value="1"/>
</dbReference>
<dbReference type="EMBL" id="CP009761">
    <property type="protein sequence ID" value="AIZ37010.1"/>
    <property type="molecule type" value="Genomic_DNA"/>
</dbReference>
<reference evidence="13 16" key="1">
    <citation type="submission" date="2014-10" db="EMBL/GenBank/DDBJ databases">
        <title>Complete genome sequence of Parvimonas micra KCOM 1535 (= ChDC B708).</title>
        <authorList>
            <person name="Kook J.-K."/>
            <person name="Park S.-N."/>
            <person name="Lim Y.K."/>
            <person name="Roh H."/>
        </authorList>
    </citation>
    <scope>NUCLEOTIDE SEQUENCE [LARGE SCALE GENOMIC DNA]</scope>
    <source>
        <strain evidence="13">KCOM 1535</strain>
        <strain evidence="16">KCOM 1535 / ChDC B708</strain>
    </source>
</reference>
<evidence type="ECO:0000313" key="14">
    <source>
        <dbReference type="EMBL" id="MBF1306460.1"/>
    </source>
</evidence>
<dbReference type="InterPro" id="IPR017900">
    <property type="entry name" value="4Fe4S_Fe_S_CS"/>
</dbReference>
<feature type="domain" description="4Fe-4S" evidence="12">
    <location>
        <begin position="32"/>
        <end position="91"/>
    </location>
</feature>
<reference evidence="15" key="3">
    <citation type="submission" date="2022-07" db="EMBL/GenBank/DDBJ databases">
        <title>Parvimonas micra travels from the subgingival sulcus of the human oral cavity to the colorectal adenocarcinoma.</title>
        <authorList>
            <person name="Conde-Perez K."/>
            <person name="Buetas E."/>
            <person name="Aja-Macaya P."/>
            <person name="Martin-De Arribas E."/>
            <person name="Iglesias-Corras I."/>
            <person name="Trigo-Tasende N."/>
            <person name="Nasser-Ali M."/>
            <person name="Estevez L.S."/>
            <person name="Rumbo-Feal S."/>
            <person name="Otero-Alen B."/>
            <person name="Noguera J.F."/>
            <person name="Concha A."/>
            <person name="Pardinas-Lopez S."/>
            <person name="Carda-Dieguez M."/>
            <person name="Gomez-Randulfe I."/>
            <person name="Martinez-Lago N."/>
            <person name="Ladra S."/>
            <person name="Aparicio L.A."/>
            <person name="Bou G."/>
            <person name="Mira A."/>
            <person name="Vallejo J.A."/>
            <person name="Poza M."/>
        </authorList>
    </citation>
    <scope>NUCLEOTIDE SEQUENCE</scope>
    <source>
        <strain evidence="15">PM102KC-G-1</strain>
    </source>
</reference>
<dbReference type="OrthoDB" id="9789936at2"/>
<keyword evidence="9 10" id="KW-0472">Membrane</keyword>
<feature type="binding site" evidence="10">
    <location>
        <position position="180"/>
    </location>
    <ligand>
        <name>[4Fe-4S] cluster</name>
        <dbReference type="ChEBI" id="CHEBI:49883"/>
        <label>2</label>
    </ligand>
</feature>
<dbReference type="NCBIfam" id="TIGR01944">
    <property type="entry name" value="rnfB"/>
    <property type="match status" value="1"/>
</dbReference>
<evidence type="ECO:0000313" key="15">
    <source>
        <dbReference type="EMBL" id="WBB31131.1"/>
    </source>
</evidence>
<comment type="similarity">
    <text evidence="10">Belongs to the 4Fe4S bacterial-type ferredoxin family. RnfB subfamily.</text>
</comment>
<feature type="binding site" evidence="10">
    <location>
        <position position="147"/>
    </location>
    <ligand>
        <name>[4Fe-4S] cluster</name>
        <dbReference type="ChEBI" id="CHEBI:49883"/>
        <label>2</label>
    </ligand>
</feature>
<name>A0A0B4S2F2_9FIRM</name>
<comment type="function">
    <text evidence="10">Part of a membrane-bound complex that couples electron transfer with translocation of ions across the membrane.</text>
</comment>
<comment type="cofactor">
    <cofactor evidence="10">
        <name>[4Fe-4S] cluster</name>
        <dbReference type="ChEBI" id="CHEBI:49883"/>
    </cofactor>
    <text evidence="10">Binds 3 [4Fe-4S] clusters.</text>
</comment>
<comment type="subunit">
    <text evidence="10">The complex is composed of six subunits: RnfA, RnfB, RnfC, RnfD, RnfE and RnfG.</text>
</comment>
<feature type="binding site" evidence="10">
    <location>
        <position position="151"/>
    </location>
    <ligand>
        <name>[4Fe-4S] cluster</name>
        <dbReference type="ChEBI" id="CHEBI:49883"/>
        <label>3</label>
    </ligand>
</feature>
<keyword evidence="16" id="KW-1185">Reference proteome</keyword>
<feature type="binding site" evidence="10">
    <location>
        <position position="137"/>
    </location>
    <ligand>
        <name>[4Fe-4S] cluster</name>
        <dbReference type="ChEBI" id="CHEBI:49883"/>
        <label>2</label>
    </ligand>
</feature>
<evidence type="ECO:0000259" key="12">
    <source>
        <dbReference type="PROSITE" id="PS51656"/>
    </source>
</evidence>
<dbReference type="HAMAP" id="MF_00463">
    <property type="entry name" value="RsxB_RnfB"/>
    <property type="match status" value="1"/>
</dbReference>
<dbReference type="Gene3D" id="1.10.15.40">
    <property type="entry name" value="Electron transport complex subunit B, putative Fe-S cluster"/>
    <property type="match status" value="1"/>
</dbReference>
<keyword evidence="6 10" id="KW-0249">Electron transport</keyword>
<dbReference type="KEGG" id="pmic:NW74_06550"/>
<evidence type="ECO:0000256" key="1">
    <source>
        <dbReference type="ARBA" id="ARBA00022448"/>
    </source>
</evidence>
<feature type="binding site" evidence="10">
    <location>
        <position position="49"/>
    </location>
    <ligand>
        <name>[4Fe-4S] cluster</name>
        <dbReference type="ChEBI" id="CHEBI:49883"/>
        <label>1</label>
    </ligand>
</feature>
<dbReference type="GO" id="GO:0005886">
    <property type="term" value="C:plasma membrane"/>
    <property type="evidence" value="ECO:0007669"/>
    <property type="project" value="UniProtKB-SubCell"/>
</dbReference>
<dbReference type="GeneID" id="93385170"/>
<feature type="binding site" evidence="10">
    <location>
        <position position="74"/>
    </location>
    <ligand>
        <name>[4Fe-4S] cluster</name>
        <dbReference type="ChEBI" id="CHEBI:49883"/>
        <label>1</label>
    </ligand>
</feature>
<dbReference type="Gene3D" id="3.30.70.20">
    <property type="match status" value="2"/>
</dbReference>
<keyword evidence="7 10" id="KW-0408">Iron</keyword>
<keyword evidence="4 10" id="KW-0677">Repeat</keyword>
<dbReference type="GO" id="GO:0009055">
    <property type="term" value="F:electron transfer activity"/>
    <property type="evidence" value="ECO:0007669"/>
    <property type="project" value="InterPro"/>
</dbReference>
<feature type="region of interest" description="Hydrophobic" evidence="10">
    <location>
        <begin position="1"/>
        <end position="26"/>
    </location>
</feature>
<sequence>MSDIMIPVLLLSILGILFALILGFASKVFFVKVDEKVIQVRNELPGANCGACGFPGCDGLAKAIAEGTAGINACPVGGADLVARLAKLLGTEAGEVQRMVACVMCQGDKDFAKEKYIYTGIRDCRVNNSMQGGSKTCAYGCLGCGTCQDVCGFNAIDMINGIAVVNKENCTACNKCIEICPKNLIDLVPYEQTVMVKCKSFSAGNVVKNACKVGCIGCKMCARVYPEAFVIENNLAVLNYKHGLDEDLLLQAADKCPTNAIHPGLLKKMAEKVNEVA</sequence>
<dbReference type="Pfam" id="PF12838">
    <property type="entry name" value="Fer4_7"/>
    <property type="match status" value="1"/>
</dbReference>
<proteinExistence type="inferred from homology"/>
<keyword evidence="8 10" id="KW-0411">Iron-sulfur</keyword>
<evidence type="ECO:0000256" key="9">
    <source>
        <dbReference type="ARBA" id="ARBA00023136"/>
    </source>
</evidence>
<dbReference type="Proteomes" id="UP000031386">
    <property type="component" value="Chromosome"/>
</dbReference>
<feature type="binding site" evidence="10">
    <location>
        <position position="52"/>
    </location>
    <ligand>
        <name>[4Fe-4S] cluster</name>
        <dbReference type="ChEBI" id="CHEBI:49883"/>
        <label>1</label>
    </ligand>
</feature>
<feature type="binding site" evidence="10">
    <location>
        <position position="176"/>
    </location>
    <ligand>
        <name>[4Fe-4S] cluster</name>
        <dbReference type="ChEBI" id="CHEBI:49883"/>
        <label>3</label>
    </ligand>
</feature>
<dbReference type="AlphaFoldDB" id="A0A0B4S2F2"/>
<keyword evidence="2 10" id="KW-0004">4Fe-4S</keyword>
<dbReference type="SUPFAM" id="SSF54862">
    <property type="entry name" value="4Fe-4S ferredoxins"/>
    <property type="match status" value="2"/>
</dbReference>
<dbReference type="STRING" id="33033.NW74_06550"/>
<evidence type="ECO:0000256" key="7">
    <source>
        <dbReference type="ARBA" id="ARBA00023004"/>
    </source>
</evidence>
<feature type="binding site" evidence="10">
    <location>
        <position position="144"/>
    </location>
    <ligand>
        <name>[4Fe-4S] cluster</name>
        <dbReference type="ChEBI" id="CHEBI:49883"/>
        <label>2</label>
    </ligand>
</feature>
<dbReference type="PROSITE" id="PS00198">
    <property type="entry name" value="4FE4S_FER_1"/>
    <property type="match status" value="1"/>
</dbReference>
<evidence type="ECO:0000256" key="6">
    <source>
        <dbReference type="ARBA" id="ARBA00022982"/>
    </source>
</evidence>
<dbReference type="InterPro" id="IPR007202">
    <property type="entry name" value="4Fe-4S_dom"/>
</dbReference>
<dbReference type="Proteomes" id="UP001210690">
    <property type="component" value="Chromosome"/>
</dbReference>
<keyword evidence="5 10" id="KW-1278">Translocase</keyword>
<accession>A0A0B4S2F2</accession>
<evidence type="ECO:0000313" key="16">
    <source>
        <dbReference type="Proteomes" id="UP000031386"/>
    </source>
</evidence>
<dbReference type="PROSITE" id="PS51656">
    <property type="entry name" value="4FE4S"/>
    <property type="match status" value="1"/>
</dbReference>